<dbReference type="EMBL" id="CP060696">
    <property type="protein sequence ID" value="QNO18510.1"/>
    <property type="molecule type" value="Genomic_DNA"/>
</dbReference>
<dbReference type="Proteomes" id="UP000516046">
    <property type="component" value="Chromosome"/>
</dbReference>
<dbReference type="KEGG" id="caml:H6X83_02325"/>
<organism evidence="1 2">
    <name type="scientific">Caproicibacterium amylolyticum</name>
    <dbReference type="NCBI Taxonomy" id="2766537"/>
    <lineage>
        <taxon>Bacteria</taxon>
        <taxon>Bacillati</taxon>
        <taxon>Bacillota</taxon>
        <taxon>Clostridia</taxon>
        <taxon>Eubacteriales</taxon>
        <taxon>Oscillospiraceae</taxon>
        <taxon>Caproicibacterium</taxon>
    </lineage>
</organism>
<accession>A0A7G9WIJ8</accession>
<evidence type="ECO:0000313" key="2">
    <source>
        <dbReference type="Proteomes" id="UP000516046"/>
    </source>
</evidence>
<proteinExistence type="predicted"/>
<name>A0A7G9WIJ8_9FIRM</name>
<dbReference type="RefSeq" id="WP_212507572.1">
    <property type="nucleotide sequence ID" value="NZ_CP060696.1"/>
</dbReference>
<reference evidence="1 2" key="1">
    <citation type="submission" date="2020-08" db="EMBL/GenBank/DDBJ databases">
        <authorList>
            <person name="Ren C."/>
            <person name="Gu Y."/>
            <person name="Xu Y."/>
        </authorList>
    </citation>
    <scope>NUCLEOTIDE SEQUENCE [LARGE SCALE GENOMIC DNA]</scope>
    <source>
        <strain evidence="1 2">LBM18003</strain>
    </source>
</reference>
<dbReference type="Pfam" id="PF12669">
    <property type="entry name" value="FeoB_associated"/>
    <property type="match status" value="1"/>
</dbReference>
<keyword evidence="2" id="KW-1185">Reference proteome</keyword>
<dbReference type="AlphaFoldDB" id="A0A7G9WIJ8"/>
<sequence length="50" mass="5244">MNIPTLICFLILAAVFAAIVAKGIWNKKHHKGGCGCGCDNCASRGACHTK</sequence>
<gene>
    <name evidence="1" type="ORF">H6X83_02325</name>
</gene>
<protein>
    <submittedName>
        <fullName evidence="1">FeoB-associated Cys-rich membrane protein</fullName>
    </submittedName>
</protein>
<evidence type="ECO:0000313" key="1">
    <source>
        <dbReference type="EMBL" id="QNO18510.1"/>
    </source>
</evidence>